<dbReference type="CDD" id="cd16461">
    <property type="entry name" value="RING-H2_EL5-like"/>
    <property type="match status" value="1"/>
</dbReference>
<feature type="domain" description="RING-type" evidence="3">
    <location>
        <begin position="87"/>
        <end position="129"/>
    </location>
</feature>
<accession>A0AAN9SVF3</accession>
<organism evidence="4 5">
    <name type="scientific">Psophocarpus tetragonolobus</name>
    <name type="common">Winged bean</name>
    <name type="synonym">Dolichos tetragonolobus</name>
    <dbReference type="NCBI Taxonomy" id="3891"/>
    <lineage>
        <taxon>Eukaryota</taxon>
        <taxon>Viridiplantae</taxon>
        <taxon>Streptophyta</taxon>
        <taxon>Embryophyta</taxon>
        <taxon>Tracheophyta</taxon>
        <taxon>Spermatophyta</taxon>
        <taxon>Magnoliopsida</taxon>
        <taxon>eudicotyledons</taxon>
        <taxon>Gunneridae</taxon>
        <taxon>Pentapetalae</taxon>
        <taxon>rosids</taxon>
        <taxon>fabids</taxon>
        <taxon>Fabales</taxon>
        <taxon>Fabaceae</taxon>
        <taxon>Papilionoideae</taxon>
        <taxon>50 kb inversion clade</taxon>
        <taxon>NPAAA clade</taxon>
        <taxon>indigoferoid/millettioid clade</taxon>
        <taxon>Phaseoleae</taxon>
        <taxon>Psophocarpus</taxon>
    </lineage>
</organism>
<dbReference type="PANTHER" id="PTHR45676:SF185">
    <property type="entry name" value="RING-TYPE E3 UBIQUITIN TRANSFERASE"/>
    <property type="match status" value="1"/>
</dbReference>
<dbReference type="Pfam" id="PF13639">
    <property type="entry name" value="zf-RING_2"/>
    <property type="match status" value="1"/>
</dbReference>
<name>A0AAN9SVF3_PSOTE</name>
<keyword evidence="2" id="KW-0472">Membrane</keyword>
<feature type="transmembrane region" description="Helical" evidence="2">
    <location>
        <begin position="12"/>
        <end position="35"/>
    </location>
</feature>
<gene>
    <name evidence="4" type="ORF">VNO78_08693</name>
</gene>
<keyword evidence="1" id="KW-0479">Metal-binding</keyword>
<dbReference type="GO" id="GO:0008270">
    <property type="term" value="F:zinc ion binding"/>
    <property type="evidence" value="ECO:0007669"/>
    <property type="project" value="UniProtKB-KW"/>
</dbReference>
<keyword evidence="2" id="KW-0812">Transmembrane</keyword>
<dbReference type="SUPFAM" id="SSF57850">
    <property type="entry name" value="RING/U-box"/>
    <property type="match status" value="1"/>
</dbReference>
<protein>
    <recommendedName>
        <fullName evidence="3">RING-type domain-containing protein</fullName>
    </recommendedName>
</protein>
<dbReference type="Gene3D" id="3.30.40.10">
    <property type="entry name" value="Zinc/RING finger domain, C3HC4 (zinc finger)"/>
    <property type="match status" value="1"/>
</dbReference>
<evidence type="ECO:0000313" key="5">
    <source>
        <dbReference type="Proteomes" id="UP001386955"/>
    </source>
</evidence>
<evidence type="ECO:0000313" key="4">
    <source>
        <dbReference type="EMBL" id="KAK7407053.1"/>
    </source>
</evidence>
<comment type="caution">
    <text evidence="4">The sequence shown here is derived from an EMBL/GenBank/DDBJ whole genome shotgun (WGS) entry which is preliminary data.</text>
</comment>
<dbReference type="PANTHER" id="PTHR45676">
    <property type="entry name" value="RING-H2 FINGER PROTEIN ATL51-RELATED"/>
    <property type="match status" value="1"/>
</dbReference>
<dbReference type="SMART" id="SM00184">
    <property type="entry name" value="RING"/>
    <property type="match status" value="1"/>
</dbReference>
<dbReference type="Proteomes" id="UP001386955">
    <property type="component" value="Unassembled WGS sequence"/>
</dbReference>
<keyword evidence="5" id="KW-1185">Reference proteome</keyword>
<sequence>MGDGVLSNNVVILLIAVGSAALVVSIYHVIAICLCNHGTQNPPPPMGASSSVVHLIPTHTYRKKKVDHLVQGQPQPNGGEENGRETCAICLGDFEEGQELRTMPECMHSFHVACIDRWLSWHSSCPICRSSATPSLEICRFRISRQEVVSRGGHSGCRSAVLPLNNVVRGETCGESLL</sequence>
<dbReference type="GO" id="GO:0016567">
    <property type="term" value="P:protein ubiquitination"/>
    <property type="evidence" value="ECO:0007669"/>
    <property type="project" value="TreeGrafter"/>
</dbReference>
<evidence type="ECO:0000259" key="3">
    <source>
        <dbReference type="PROSITE" id="PS50089"/>
    </source>
</evidence>
<keyword evidence="2" id="KW-1133">Transmembrane helix</keyword>
<dbReference type="InterPro" id="IPR013083">
    <property type="entry name" value="Znf_RING/FYVE/PHD"/>
</dbReference>
<dbReference type="AlphaFoldDB" id="A0AAN9SVF3"/>
<dbReference type="InterPro" id="IPR001841">
    <property type="entry name" value="Znf_RING"/>
</dbReference>
<dbReference type="EMBL" id="JAYMYS010000002">
    <property type="protein sequence ID" value="KAK7407053.1"/>
    <property type="molecule type" value="Genomic_DNA"/>
</dbReference>
<reference evidence="4 5" key="1">
    <citation type="submission" date="2024-01" db="EMBL/GenBank/DDBJ databases">
        <title>The genomes of 5 underutilized Papilionoideae crops provide insights into root nodulation and disease resistanc.</title>
        <authorList>
            <person name="Jiang F."/>
        </authorList>
    </citation>
    <scope>NUCLEOTIDE SEQUENCE [LARGE SCALE GENOMIC DNA]</scope>
    <source>
        <strain evidence="4">DUOXIRENSHENG_FW03</strain>
        <tissue evidence="4">Leaves</tissue>
    </source>
</reference>
<keyword evidence="1" id="KW-0863">Zinc-finger</keyword>
<keyword evidence="1" id="KW-0862">Zinc</keyword>
<evidence type="ECO:0000256" key="2">
    <source>
        <dbReference type="SAM" id="Phobius"/>
    </source>
</evidence>
<evidence type="ECO:0000256" key="1">
    <source>
        <dbReference type="PROSITE-ProRule" id="PRU00175"/>
    </source>
</evidence>
<proteinExistence type="predicted"/>
<dbReference type="PROSITE" id="PS50089">
    <property type="entry name" value="ZF_RING_2"/>
    <property type="match status" value="1"/>
</dbReference>